<evidence type="ECO:0000313" key="2">
    <source>
        <dbReference type="Proteomes" id="UP000054815"/>
    </source>
</evidence>
<gene>
    <name evidence="1" type="ORF">T4E_10068</name>
</gene>
<proteinExistence type="predicted"/>
<comment type="caution">
    <text evidence="1">The sequence shown here is derived from an EMBL/GenBank/DDBJ whole genome shotgun (WGS) entry which is preliminary data.</text>
</comment>
<protein>
    <submittedName>
        <fullName evidence="1">Uncharacterized protein</fullName>
    </submittedName>
</protein>
<organism evidence="1 2">
    <name type="scientific">Trichinella pseudospiralis</name>
    <name type="common">Parasitic roundworm</name>
    <dbReference type="NCBI Taxonomy" id="6337"/>
    <lineage>
        <taxon>Eukaryota</taxon>
        <taxon>Metazoa</taxon>
        <taxon>Ecdysozoa</taxon>
        <taxon>Nematoda</taxon>
        <taxon>Enoplea</taxon>
        <taxon>Dorylaimia</taxon>
        <taxon>Trichinellida</taxon>
        <taxon>Trichinellidae</taxon>
        <taxon>Trichinella</taxon>
    </lineage>
</organism>
<sequence length="75" mass="8340">MDYGGRPETDRCCSMVTWQCQFDKDNTSTAIRALCATTSRGQCFLRNRCNCGCDDGSLVTSNNGKKTLSTICWKD</sequence>
<dbReference type="AlphaFoldDB" id="A0A0V0XJ43"/>
<name>A0A0V0XJ43_TRIPS</name>
<dbReference type="Proteomes" id="UP000054815">
    <property type="component" value="Unassembled WGS sequence"/>
</dbReference>
<accession>A0A0V0XJ43</accession>
<reference evidence="1 2" key="1">
    <citation type="submission" date="2015-01" db="EMBL/GenBank/DDBJ databases">
        <title>Evolution of Trichinella species and genotypes.</title>
        <authorList>
            <person name="Korhonen P.K."/>
            <person name="Edoardo P."/>
            <person name="Giuseppe L.R."/>
            <person name="Gasser R.B."/>
        </authorList>
    </citation>
    <scope>NUCLEOTIDE SEQUENCE [LARGE SCALE GENOMIC DNA]</scope>
    <source>
        <strain evidence="1">ISS141</strain>
    </source>
</reference>
<evidence type="ECO:0000313" key="1">
    <source>
        <dbReference type="EMBL" id="KRX87908.1"/>
    </source>
</evidence>
<dbReference type="EMBL" id="JYDU01000261">
    <property type="protein sequence ID" value="KRX87908.1"/>
    <property type="molecule type" value="Genomic_DNA"/>
</dbReference>